<organism evidence="2 3">
    <name type="scientific">Desulfocicer vacuolatum DSM 3385</name>
    <dbReference type="NCBI Taxonomy" id="1121400"/>
    <lineage>
        <taxon>Bacteria</taxon>
        <taxon>Pseudomonadati</taxon>
        <taxon>Thermodesulfobacteriota</taxon>
        <taxon>Desulfobacteria</taxon>
        <taxon>Desulfobacterales</taxon>
        <taxon>Desulfobacteraceae</taxon>
        <taxon>Desulfocicer</taxon>
    </lineage>
</organism>
<dbReference type="OrthoDB" id="9804758at2"/>
<proteinExistence type="predicted"/>
<evidence type="ECO:0000313" key="2">
    <source>
        <dbReference type="EMBL" id="SMC97461.1"/>
    </source>
</evidence>
<dbReference type="SMART" id="SM00530">
    <property type="entry name" value="HTH_XRE"/>
    <property type="match status" value="1"/>
</dbReference>
<dbReference type="GO" id="GO:0003677">
    <property type="term" value="F:DNA binding"/>
    <property type="evidence" value="ECO:0007669"/>
    <property type="project" value="InterPro"/>
</dbReference>
<dbReference type="SUPFAM" id="SSF47413">
    <property type="entry name" value="lambda repressor-like DNA-binding domains"/>
    <property type="match status" value="1"/>
</dbReference>
<dbReference type="RefSeq" id="WP_084070438.1">
    <property type="nucleotide sequence ID" value="NZ_FWXY01000018.1"/>
</dbReference>
<dbReference type="InterPro" id="IPR024370">
    <property type="entry name" value="PBP_domain"/>
</dbReference>
<keyword evidence="3" id="KW-1185">Reference proteome</keyword>
<dbReference type="EMBL" id="FWXY01000018">
    <property type="protein sequence ID" value="SMC97461.1"/>
    <property type="molecule type" value="Genomic_DNA"/>
</dbReference>
<dbReference type="Gene3D" id="3.40.190.10">
    <property type="entry name" value="Periplasmic binding protein-like II"/>
    <property type="match status" value="1"/>
</dbReference>
<name>A0A1W2DIX4_9BACT</name>
<dbReference type="PANTHER" id="PTHR38431:SF1">
    <property type="entry name" value="BLL2305 PROTEIN"/>
    <property type="match status" value="1"/>
</dbReference>
<reference evidence="2 3" key="1">
    <citation type="submission" date="2017-04" db="EMBL/GenBank/DDBJ databases">
        <authorList>
            <person name="Afonso C.L."/>
            <person name="Miller P.J."/>
            <person name="Scott M.A."/>
            <person name="Spackman E."/>
            <person name="Goraichik I."/>
            <person name="Dimitrov K.M."/>
            <person name="Suarez D.L."/>
            <person name="Swayne D.E."/>
        </authorList>
    </citation>
    <scope>NUCLEOTIDE SEQUENCE [LARGE SCALE GENOMIC DNA]</scope>
    <source>
        <strain evidence="2 3">DSM 3385</strain>
    </source>
</reference>
<accession>A0A1W2DIX4</accession>
<sequence length="370" mass="40236">MSRTKTQITCHVKAHRQSKGWSQSQLADRIGVKRQAIYDIESGRYLPNTAVALKLARHFGCRVEDLFVDEAPGEKEAVVMVGTPNSQRISATRVRGRLVGFPLNGPGTMVNTFTSADAILSDDGSLAELLCPPDYLEKSILLMGCDPAFDILSSHVARIAPDARINCRFATSHLALKRLGQGYTHIAGTHLHNRDLKESNVSKAVEALSGDSGIVVGFSMMEEGLMVARGNPLNIKGLKDLVRSDVRFINRDHGAALRVLLDDLLQRAGIPETAVNGYENLAYSHTQGARAVNYNLADAALGLRVIAHAFDMDFVTLDAVRCDLVIPSDMMALATVKVMLDVLQSRAFRQEIVAIPGYETGMTGKIIAKV</sequence>
<dbReference type="InterPro" id="IPR010982">
    <property type="entry name" value="Lambda_DNA-bd_dom_sf"/>
</dbReference>
<gene>
    <name evidence="2" type="ORF">SAMN02746065_11819</name>
</gene>
<dbReference type="InterPro" id="IPR001387">
    <property type="entry name" value="Cro/C1-type_HTH"/>
</dbReference>
<dbReference type="CDD" id="cd00093">
    <property type="entry name" value="HTH_XRE"/>
    <property type="match status" value="1"/>
</dbReference>
<dbReference type="PROSITE" id="PS50943">
    <property type="entry name" value="HTH_CROC1"/>
    <property type="match status" value="1"/>
</dbReference>
<dbReference type="Gene3D" id="1.10.260.40">
    <property type="entry name" value="lambda repressor-like DNA-binding domains"/>
    <property type="match status" value="1"/>
</dbReference>
<dbReference type="AlphaFoldDB" id="A0A1W2DIX4"/>
<protein>
    <submittedName>
        <fullName evidence="2">Transcriptional regulator of molybdate metabolism, XRE family</fullName>
    </submittedName>
</protein>
<feature type="domain" description="HTH cro/C1-type" evidence="1">
    <location>
        <begin position="12"/>
        <end position="66"/>
    </location>
</feature>
<dbReference type="PANTHER" id="PTHR38431">
    <property type="entry name" value="BLL2305 PROTEIN"/>
    <property type="match status" value="1"/>
</dbReference>
<dbReference type="Pfam" id="PF12727">
    <property type="entry name" value="PBP_like"/>
    <property type="match status" value="1"/>
</dbReference>
<dbReference type="STRING" id="1121400.SAMN02746065_11819"/>
<evidence type="ECO:0000259" key="1">
    <source>
        <dbReference type="PROSITE" id="PS50943"/>
    </source>
</evidence>
<dbReference type="Proteomes" id="UP000192418">
    <property type="component" value="Unassembled WGS sequence"/>
</dbReference>
<dbReference type="SUPFAM" id="SSF53850">
    <property type="entry name" value="Periplasmic binding protein-like II"/>
    <property type="match status" value="1"/>
</dbReference>
<evidence type="ECO:0000313" key="3">
    <source>
        <dbReference type="Proteomes" id="UP000192418"/>
    </source>
</evidence>
<dbReference type="Pfam" id="PF01381">
    <property type="entry name" value="HTH_3"/>
    <property type="match status" value="1"/>
</dbReference>